<organism evidence="10 11">
    <name type="scientific">Azoarcus indigens</name>
    <dbReference type="NCBI Taxonomy" id="29545"/>
    <lineage>
        <taxon>Bacteria</taxon>
        <taxon>Pseudomonadati</taxon>
        <taxon>Pseudomonadota</taxon>
        <taxon>Betaproteobacteria</taxon>
        <taxon>Rhodocyclales</taxon>
        <taxon>Zoogloeaceae</taxon>
        <taxon>Azoarcus</taxon>
    </lineage>
</organism>
<evidence type="ECO:0000256" key="4">
    <source>
        <dbReference type="PROSITE-ProRule" id="PRU00284"/>
    </source>
</evidence>
<keyword evidence="7" id="KW-0472">Membrane</keyword>
<dbReference type="InterPro" id="IPR004089">
    <property type="entry name" value="MCPsignal_dom"/>
</dbReference>
<protein>
    <submittedName>
        <fullName evidence="10">Methyl-accepting chemotaxis protein</fullName>
    </submittedName>
</protein>
<name>A0A4R6E294_9RHOO</name>
<feature type="transmembrane region" description="Helical" evidence="7">
    <location>
        <begin position="12"/>
        <end position="34"/>
    </location>
</feature>
<dbReference type="InterPro" id="IPR004090">
    <property type="entry name" value="Chemotax_Me-accpt_rcpt"/>
</dbReference>
<feature type="compositionally biased region" description="Low complexity" evidence="6">
    <location>
        <begin position="468"/>
        <end position="481"/>
    </location>
</feature>
<feature type="coiled-coil region" evidence="5">
    <location>
        <begin position="84"/>
        <end position="111"/>
    </location>
</feature>
<evidence type="ECO:0000256" key="3">
    <source>
        <dbReference type="ARBA" id="ARBA00029447"/>
    </source>
</evidence>
<dbReference type="InterPro" id="IPR047347">
    <property type="entry name" value="YvaQ-like_sensor"/>
</dbReference>
<dbReference type="SMART" id="SM00304">
    <property type="entry name" value="HAMP"/>
    <property type="match status" value="1"/>
</dbReference>
<dbReference type="FunFam" id="1.10.287.950:FF:000001">
    <property type="entry name" value="Methyl-accepting chemotaxis sensory transducer"/>
    <property type="match status" value="1"/>
</dbReference>
<dbReference type="EMBL" id="SNVV01000007">
    <property type="protein sequence ID" value="TDN51414.1"/>
    <property type="molecule type" value="Genomic_DNA"/>
</dbReference>
<feature type="region of interest" description="Disordered" evidence="6">
    <location>
        <begin position="509"/>
        <end position="567"/>
    </location>
</feature>
<dbReference type="InterPro" id="IPR024478">
    <property type="entry name" value="HlyB_4HB_MCP"/>
</dbReference>
<feature type="compositionally biased region" description="Pro residues" evidence="6">
    <location>
        <begin position="522"/>
        <end position="534"/>
    </location>
</feature>
<feature type="transmembrane region" description="Helical" evidence="7">
    <location>
        <begin position="189"/>
        <end position="209"/>
    </location>
</feature>
<feature type="compositionally biased region" description="Low complexity" evidence="6">
    <location>
        <begin position="509"/>
        <end position="521"/>
    </location>
</feature>
<feature type="region of interest" description="Disordered" evidence="6">
    <location>
        <begin position="464"/>
        <end position="483"/>
    </location>
</feature>
<accession>A0A4R6E294</accession>
<dbReference type="SMART" id="SM00283">
    <property type="entry name" value="MA"/>
    <property type="match status" value="1"/>
</dbReference>
<evidence type="ECO:0000256" key="1">
    <source>
        <dbReference type="ARBA" id="ARBA00004370"/>
    </source>
</evidence>
<comment type="similarity">
    <text evidence="3">Belongs to the methyl-accepting chemotaxis (MCP) protein family.</text>
</comment>
<dbReference type="Gene3D" id="1.10.287.950">
    <property type="entry name" value="Methyl-accepting chemotaxis protein"/>
    <property type="match status" value="1"/>
</dbReference>
<dbReference type="PANTHER" id="PTHR43531">
    <property type="entry name" value="PROTEIN ICFG"/>
    <property type="match status" value="1"/>
</dbReference>
<keyword evidence="5" id="KW-0175">Coiled coil</keyword>
<proteinExistence type="inferred from homology"/>
<evidence type="ECO:0000313" key="11">
    <source>
        <dbReference type="Proteomes" id="UP000295129"/>
    </source>
</evidence>
<gene>
    <name evidence="10" type="ORF">C7389_107149</name>
</gene>
<keyword evidence="2" id="KW-0145">Chemotaxis</keyword>
<dbReference type="GO" id="GO:0005886">
    <property type="term" value="C:plasma membrane"/>
    <property type="evidence" value="ECO:0007669"/>
    <property type="project" value="TreeGrafter"/>
</dbReference>
<dbReference type="CDD" id="cd06225">
    <property type="entry name" value="HAMP"/>
    <property type="match status" value="1"/>
</dbReference>
<dbReference type="Pfam" id="PF00015">
    <property type="entry name" value="MCPsignal"/>
    <property type="match status" value="1"/>
</dbReference>
<dbReference type="PRINTS" id="PR00260">
    <property type="entry name" value="CHEMTRNSDUCR"/>
</dbReference>
<keyword evidence="4" id="KW-0807">Transducer</keyword>
<dbReference type="Proteomes" id="UP000295129">
    <property type="component" value="Unassembled WGS sequence"/>
</dbReference>
<sequence>MFGNLRIGVKLALAFGMVILMLLIITAVSVIRLAGLGEEIDSTVNKRFPMTVWSNTVIDQLNVAGTAMRDLVLAHTPQERQEALDRQSQTSANVTAALEKLNANAVTAEDKALLQKVEAVRAAYRSPRQRAMDAIQAGRLEEASAIVTGELRLAQTAYIQALNDLIKYETQQMDEAGARAADSAQSARTVLMVLGVIAILLAVLFAVFITRSIVQPVREAVGVANALAEGNLAVRIDASRRDETGQLLAAMQNMVAQLSRIIGEIRSAADNLSAASEEVSSTAQSLSQGASEQAASVEEISSTLEQATASVVQNTENAKITDDIASKAAGEASEGGNAVKETVTAMQAIAEKIGIVDDIAYQTNLLALNAAIEAARAGEHGKGFAVVAAEVRKLAERSQVAAREIGELAGSSVKLADKAGRLLDQMLPSIRKTSDLVQEISSASEEQSAGVAQINQAVGQLNQVTQHSASSSEELAATSEEMGAQAQQLQNLMQFFRVEDNATPLKTAARQAITAARRPAPVAEPAPMPTPAPAAPARGRTPAPRAPGKPLPKNTALSFDEQDFERF</sequence>
<dbReference type="InterPro" id="IPR003660">
    <property type="entry name" value="HAMP_dom"/>
</dbReference>
<dbReference type="InterPro" id="IPR051310">
    <property type="entry name" value="MCP_chemotaxis"/>
</dbReference>
<evidence type="ECO:0000256" key="7">
    <source>
        <dbReference type="SAM" id="Phobius"/>
    </source>
</evidence>
<dbReference type="GO" id="GO:0006935">
    <property type="term" value="P:chemotaxis"/>
    <property type="evidence" value="ECO:0007669"/>
    <property type="project" value="UniProtKB-KW"/>
</dbReference>
<evidence type="ECO:0000256" key="2">
    <source>
        <dbReference type="ARBA" id="ARBA00022500"/>
    </source>
</evidence>
<dbReference type="CDD" id="cd19411">
    <property type="entry name" value="MCP2201-like_sensor"/>
    <property type="match status" value="1"/>
</dbReference>
<dbReference type="RefSeq" id="WP_133590971.1">
    <property type="nucleotide sequence ID" value="NZ_SNVV01000007.1"/>
</dbReference>
<reference evidence="10 11" key="1">
    <citation type="submission" date="2019-03" db="EMBL/GenBank/DDBJ databases">
        <title>Genomic Encyclopedia of Type Strains, Phase IV (KMG-IV): sequencing the most valuable type-strain genomes for metagenomic binning, comparative biology and taxonomic classification.</title>
        <authorList>
            <person name="Goeker M."/>
        </authorList>
    </citation>
    <scope>NUCLEOTIDE SEQUENCE [LARGE SCALE GENOMIC DNA]</scope>
    <source>
        <strain evidence="10 11">DSM 12121</strain>
    </source>
</reference>
<evidence type="ECO:0000259" key="8">
    <source>
        <dbReference type="PROSITE" id="PS50111"/>
    </source>
</evidence>
<feature type="domain" description="Methyl-accepting transducer" evidence="8">
    <location>
        <begin position="268"/>
        <end position="483"/>
    </location>
</feature>
<dbReference type="Pfam" id="PF12729">
    <property type="entry name" value="4HB_MCP_1"/>
    <property type="match status" value="1"/>
</dbReference>
<dbReference type="PROSITE" id="PS50885">
    <property type="entry name" value="HAMP"/>
    <property type="match status" value="1"/>
</dbReference>
<dbReference type="GO" id="GO:0007165">
    <property type="term" value="P:signal transduction"/>
    <property type="evidence" value="ECO:0007669"/>
    <property type="project" value="UniProtKB-KW"/>
</dbReference>
<evidence type="ECO:0000256" key="5">
    <source>
        <dbReference type="SAM" id="Coils"/>
    </source>
</evidence>
<comment type="caution">
    <text evidence="10">The sequence shown here is derived from an EMBL/GenBank/DDBJ whole genome shotgun (WGS) entry which is preliminary data.</text>
</comment>
<dbReference type="Pfam" id="PF00672">
    <property type="entry name" value="HAMP"/>
    <property type="match status" value="1"/>
</dbReference>
<dbReference type="PROSITE" id="PS50111">
    <property type="entry name" value="CHEMOTAXIS_TRANSDUC_2"/>
    <property type="match status" value="1"/>
</dbReference>
<evidence type="ECO:0000256" key="6">
    <source>
        <dbReference type="SAM" id="MobiDB-lite"/>
    </source>
</evidence>
<evidence type="ECO:0000259" key="9">
    <source>
        <dbReference type="PROSITE" id="PS50885"/>
    </source>
</evidence>
<keyword evidence="7" id="KW-0812">Transmembrane</keyword>
<dbReference type="AlphaFoldDB" id="A0A4R6E294"/>
<feature type="domain" description="HAMP" evidence="9">
    <location>
        <begin position="211"/>
        <end position="263"/>
    </location>
</feature>
<dbReference type="SUPFAM" id="SSF58104">
    <property type="entry name" value="Methyl-accepting chemotaxis protein (MCP) signaling domain"/>
    <property type="match status" value="1"/>
</dbReference>
<dbReference type="OrthoDB" id="8899037at2"/>
<comment type="subcellular location">
    <subcellularLocation>
        <location evidence="1">Membrane</location>
    </subcellularLocation>
</comment>
<dbReference type="GO" id="GO:0004888">
    <property type="term" value="F:transmembrane signaling receptor activity"/>
    <property type="evidence" value="ECO:0007669"/>
    <property type="project" value="InterPro"/>
</dbReference>
<dbReference type="PANTHER" id="PTHR43531:SF11">
    <property type="entry name" value="METHYL-ACCEPTING CHEMOTAXIS PROTEIN 3"/>
    <property type="match status" value="1"/>
</dbReference>
<keyword evidence="11" id="KW-1185">Reference proteome</keyword>
<keyword evidence="7" id="KW-1133">Transmembrane helix</keyword>
<evidence type="ECO:0000313" key="10">
    <source>
        <dbReference type="EMBL" id="TDN51414.1"/>
    </source>
</evidence>